<dbReference type="GO" id="GO:0009279">
    <property type="term" value="C:cell outer membrane"/>
    <property type="evidence" value="ECO:0007669"/>
    <property type="project" value="UniProtKB-SubCell"/>
</dbReference>
<keyword evidence="6" id="KW-0472">Membrane</keyword>
<evidence type="ECO:0000256" key="1">
    <source>
        <dbReference type="ARBA" id="ARBA00004442"/>
    </source>
</evidence>
<organism evidence="8 9">
    <name type="scientific">Maritimibacter harenae</name>
    <dbReference type="NCBI Taxonomy" id="2606218"/>
    <lineage>
        <taxon>Bacteria</taxon>
        <taxon>Pseudomonadati</taxon>
        <taxon>Pseudomonadota</taxon>
        <taxon>Alphaproteobacteria</taxon>
        <taxon>Rhodobacterales</taxon>
        <taxon>Roseobacteraceae</taxon>
        <taxon>Maritimibacter</taxon>
    </lineage>
</organism>
<keyword evidence="5" id="KW-0812">Transmembrane</keyword>
<dbReference type="EMBL" id="WTUX01000019">
    <property type="protein sequence ID" value="MZR14639.1"/>
    <property type="molecule type" value="Genomic_DNA"/>
</dbReference>
<keyword evidence="9" id="KW-1185">Reference proteome</keyword>
<dbReference type="SUPFAM" id="SSF56954">
    <property type="entry name" value="Outer membrane efflux proteins (OEP)"/>
    <property type="match status" value="1"/>
</dbReference>
<comment type="subcellular location">
    <subcellularLocation>
        <location evidence="1">Cell outer membrane</location>
    </subcellularLocation>
</comment>
<dbReference type="PANTHER" id="PTHR30026">
    <property type="entry name" value="OUTER MEMBRANE PROTEIN TOLC"/>
    <property type="match status" value="1"/>
</dbReference>
<dbReference type="InterPro" id="IPR003423">
    <property type="entry name" value="OMP_efflux"/>
</dbReference>
<sequence>MTPGSGEGPARENMMVWRMRALLAGLGVCATLGAPVAAESLRDAVRAAVTENPAAKVREAEARATAFDLLARERDFLPTVTASAEAGVYYYNDPARLSPANNNRVSAAARANVEAAYVVFDGFRRANEVYRDAARVDETVFRLLDASETLALSAVEAYIDVLRHQQLVAVSRQNVARHREISGRVADLVEGGRLPSSDRFDAERRVMSARLALVQVEEALRSSQARYEAIVGHAPHGPMKIEWVHDLPLTGEAFTARAVRRSLSVKAADAGVKQAEYGVEVTESGRLPQVTARVGANAGLNGNGVPGAAYDAYAAVGAEWEIFAGGRKAETRAAKMRIVQAMAERDEAMLDTRELAATTWYAYNANIERTVLLDRQLAASRRAADQYYTQFEAGTRSLLEVLDAEATWFNARFEDISAEASYAFNQYQILAVESRLAEHFGIKNAGTALMPDFEARAVENGPRSVFATEIPDLK</sequence>
<evidence type="ECO:0000256" key="2">
    <source>
        <dbReference type="ARBA" id="ARBA00007613"/>
    </source>
</evidence>
<evidence type="ECO:0000256" key="7">
    <source>
        <dbReference type="ARBA" id="ARBA00023237"/>
    </source>
</evidence>
<dbReference type="InterPro" id="IPR051906">
    <property type="entry name" value="TolC-like"/>
</dbReference>
<comment type="caution">
    <text evidence="8">The sequence shown here is derived from an EMBL/GenBank/DDBJ whole genome shotgun (WGS) entry which is preliminary data.</text>
</comment>
<dbReference type="AlphaFoldDB" id="A0A845M6G8"/>
<dbReference type="PANTHER" id="PTHR30026:SF22">
    <property type="entry name" value="OUTER MEMBRANE EFFLUX PROTEIN"/>
    <property type="match status" value="1"/>
</dbReference>
<keyword evidence="3" id="KW-0813">Transport</keyword>
<dbReference type="Proteomes" id="UP000467322">
    <property type="component" value="Unassembled WGS sequence"/>
</dbReference>
<accession>A0A845M6G8</accession>
<evidence type="ECO:0000313" key="9">
    <source>
        <dbReference type="Proteomes" id="UP000467322"/>
    </source>
</evidence>
<dbReference type="Pfam" id="PF02321">
    <property type="entry name" value="OEP"/>
    <property type="match status" value="1"/>
</dbReference>
<name>A0A845M6G8_9RHOB</name>
<evidence type="ECO:0000256" key="5">
    <source>
        <dbReference type="ARBA" id="ARBA00022692"/>
    </source>
</evidence>
<protein>
    <recommendedName>
        <fullName evidence="10">Outer membrane protein, adhesin transport system</fullName>
    </recommendedName>
</protein>
<evidence type="ECO:0000313" key="8">
    <source>
        <dbReference type="EMBL" id="MZR14639.1"/>
    </source>
</evidence>
<dbReference type="GO" id="GO:0015288">
    <property type="term" value="F:porin activity"/>
    <property type="evidence" value="ECO:0007669"/>
    <property type="project" value="TreeGrafter"/>
</dbReference>
<comment type="similarity">
    <text evidence="2">Belongs to the outer membrane factor (OMF) (TC 1.B.17) family.</text>
</comment>
<gene>
    <name evidence="8" type="ORF">GQE99_16590</name>
</gene>
<evidence type="ECO:0000256" key="3">
    <source>
        <dbReference type="ARBA" id="ARBA00022448"/>
    </source>
</evidence>
<reference evidence="8 9" key="1">
    <citation type="submission" date="2019-12" db="EMBL/GenBank/DDBJ databases">
        <title>Maritimibacter sp. nov. sp. isolated from sea sand.</title>
        <authorList>
            <person name="Kim J."/>
            <person name="Jeong S.E."/>
            <person name="Jung H.S."/>
            <person name="Jeon C.O."/>
        </authorList>
    </citation>
    <scope>NUCLEOTIDE SEQUENCE [LARGE SCALE GENOMIC DNA]</scope>
    <source>
        <strain evidence="8 9">DP07</strain>
    </source>
</reference>
<evidence type="ECO:0000256" key="4">
    <source>
        <dbReference type="ARBA" id="ARBA00022452"/>
    </source>
</evidence>
<dbReference type="Gene3D" id="1.20.1600.10">
    <property type="entry name" value="Outer membrane efflux proteins (OEP)"/>
    <property type="match status" value="1"/>
</dbReference>
<dbReference type="GO" id="GO:1990281">
    <property type="term" value="C:efflux pump complex"/>
    <property type="evidence" value="ECO:0007669"/>
    <property type="project" value="TreeGrafter"/>
</dbReference>
<dbReference type="GO" id="GO:0015562">
    <property type="term" value="F:efflux transmembrane transporter activity"/>
    <property type="evidence" value="ECO:0007669"/>
    <property type="project" value="InterPro"/>
</dbReference>
<proteinExistence type="inferred from homology"/>
<keyword evidence="7" id="KW-0998">Cell outer membrane</keyword>
<evidence type="ECO:0008006" key="10">
    <source>
        <dbReference type="Google" id="ProtNLM"/>
    </source>
</evidence>
<keyword evidence="4" id="KW-1134">Transmembrane beta strand</keyword>
<evidence type="ECO:0000256" key="6">
    <source>
        <dbReference type="ARBA" id="ARBA00023136"/>
    </source>
</evidence>